<evidence type="ECO:0000313" key="3">
    <source>
        <dbReference type="Proteomes" id="UP000516380"/>
    </source>
</evidence>
<protein>
    <submittedName>
        <fullName evidence="2">Uncharacterized protein</fullName>
    </submittedName>
</protein>
<accession>A0A7G1IDJ3</accession>
<evidence type="ECO:0000256" key="1">
    <source>
        <dbReference type="SAM" id="MobiDB-lite"/>
    </source>
</evidence>
<dbReference type="Proteomes" id="UP000516380">
    <property type="component" value="Chromosome"/>
</dbReference>
<gene>
    <name evidence="2" type="ORF">NIIDMKKI_40760</name>
</gene>
<dbReference type="EMBL" id="AP023343">
    <property type="protein sequence ID" value="BCI88870.1"/>
    <property type="molecule type" value="Genomic_DNA"/>
</dbReference>
<sequence>MNAGIGNRKRNGGQPGLERPEETSDVVKGLRRKYHCPIARRSALPEALPYVEHAPVQLRPRQRFRDTFPILLVINECHRCVVGLQARTLAQHSGNRRLNHGPHTTSDALG</sequence>
<proteinExistence type="predicted"/>
<name>A0A7G1IDJ3_MYCKA</name>
<feature type="region of interest" description="Disordered" evidence="1">
    <location>
        <begin position="1"/>
        <end position="26"/>
    </location>
</feature>
<dbReference type="AlphaFoldDB" id="A0A7G1IDJ3"/>
<evidence type="ECO:0000313" key="2">
    <source>
        <dbReference type="EMBL" id="BCI88870.1"/>
    </source>
</evidence>
<reference evidence="2 3" key="1">
    <citation type="submission" date="2020-07" db="EMBL/GenBank/DDBJ databases">
        <title>Mycobacterium kansasii (former subtype) with zoonotic potential isolated from diseased indoor pet cat, Japan.</title>
        <authorList>
            <person name="Fukano H."/>
            <person name="Terazono T."/>
            <person name="Hoshino Y."/>
        </authorList>
    </citation>
    <scope>NUCLEOTIDE SEQUENCE [LARGE SCALE GENOMIC DNA]</scope>
    <source>
        <strain evidence="2 3">Kuro-I</strain>
    </source>
</reference>
<keyword evidence="3" id="KW-1185">Reference proteome</keyword>
<organism evidence="2 3">
    <name type="scientific">Mycobacterium kansasii</name>
    <dbReference type="NCBI Taxonomy" id="1768"/>
    <lineage>
        <taxon>Bacteria</taxon>
        <taxon>Bacillati</taxon>
        <taxon>Actinomycetota</taxon>
        <taxon>Actinomycetes</taxon>
        <taxon>Mycobacteriales</taxon>
        <taxon>Mycobacteriaceae</taxon>
        <taxon>Mycobacterium</taxon>
    </lineage>
</organism>